<evidence type="ECO:0000313" key="1">
    <source>
        <dbReference type="Ensembl" id="ENSLLEP00000034945.1"/>
    </source>
</evidence>
<proteinExistence type="predicted"/>
<dbReference type="AlphaFoldDB" id="A0A8C5WFT6"/>
<dbReference type="Proteomes" id="UP000694569">
    <property type="component" value="Unplaced"/>
</dbReference>
<dbReference type="InterPro" id="IPR036397">
    <property type="entry name" value="RNaseH_sf"/>
</dbReference>
<reference evidence="1" key="1">
    <citation type="submission" date="2025-08" db="UniProtKB">
        <authorList>
            <consortium name="Ensembl"/>
        </authorList>
    </citation>
    <scope>IDENTIFICATION</scope>
</reference>
<dbReference type="OrthoDB" id="8953553at2759"/>
<reference evidence="1" key="2">
    <citation type="submission" date="2025-09" db="UniProtKB">
        <authorList>
            <consortium name="Ensembl"/>
        </authorList>
    </citation>
    <scope>IDENTIFICATION</scope>
</reference>
<evidence type="ECO:0008006" key="3">
    <source>
        <dbReference type="Google" id="ProtNLM"/>
    </source>
</evidence>
<protein>
    <recommendedName>
        <fullName evidence="3">Transposase</fullName>
    </recommendedName>
</protein>
<dbReference type="GO" id="GO:0003676">
    <property type="term" value="F:nucleic acid binding"/>
    <property type="evidence" value="ECO:0007669"/>
    <property type="project" value="InterPro"/>
</dbReference>
<organism evidence="1 2">
    <name type="scientific">Leptobrachium leishanense</name>
    <name type="common">Leishan spiny toad</name>
    <dbReference type="NCBI Taxonomy" id="445787"/>
    <lineage>
        <taxon>Eukaryota</taxon>
        <taxon>Metazoa</taxon>
        <taxon>Chordata</taxon>
        <taxon>Craniata</taxon>
        <taxon>Vertebrata</taxon>
        <taxon>Euteleostomi</taxon>
        <taxon>Amphibia</taxon>
        <taxon>Batrachia</taxon>
        <taxon>Anura</taxon>
        <taxon>Pelobatoidea</taxon>
        <taxon>Megophryidae</taxon>
        <taxon>Leptobrachium</taxon>
    </lineage>
</organism>
<sequence length="110" mass="13446">MKRILECQLKTYRNLWHMTPRRKPLLSKKNIAAHLKFFAEDHLDVPQHYWQNILWTDETKIELFGKNTQHYVWRKKGTAHQHHPHCKTWRREHHGLGLLCCLRAWTDCCH</sequence>
<evidence type="ECO:0000313" key="2">
    <source>
        <dbReference type="Proteomes" id="UP000694569"/>
    </source>
</evidence>
<keyword evidence="2" id="KW-1185">Reference proteome</keyword>
<dbReference type="Ensembl" id="ENSLLET00000036276.1">
    <property type="protein sequence ID" value="ENSLLEP00000034945.1"/>
    <property type="gene ID" value="ENSLLEG00000022075.1"/>
</dbReference>
<dbReference type="Gene3D" id="3.30.420.10">
    <property type="entry name" value="Ribonuclease H-like superfamily/Ribonuclease H"/>
    <property type="match status" value="1"/>
</dbReference>
<dbReference type="GeneTree" id="ENSGT01030000235350"/>
<name>A0A8C5WFT6_9ANUR</name>
<accession>A0A8C5WFT6</accession>